<sequence length="201" mass="22467">MYPENLDATPFGCTSIHGYRSRDRIPSEGRTISWGVEDEIISGGFDICYAPTNPPMTGDCGGTMRLQGSDKNMIDSLSLNSAFGGDSVWFLVVGSVFWIEVSRALVSGILRNFDVSRLRLFPRDPRIPETIDMIDNQVLTLSPSYTLLLILNPESPNLSPGAGSACDRSPQVLYWLCLLLEFTPLFLMPYVLFYFHLHLCF</sequence>
<evidence type="ECO:0000313" key="3">
    <source>
        <dbReference type="Proteomes" id="UP000826195"/>
    </source>
</evidence>
<comment type="caution">
    <text evidence="2">The sequence shown here is derived from an EMBL/GenBank/DDBJ whole genome shotgun (WGS) entry which is preliminary data.</text>
</comment>
<evidence type="ECO:0000256" key="1">
    <source>
        <dbReference type="SAM" id="Phobius"/>
    </source>
</evidence>
<protein>
    <submittedName>
        <fullName evidence="2">Uncharacterized protein</fullName>
    </submittedName>
</protein>
<name>A0AAV7I592_COTGL</name>
<organism evidence="2 3">
    <name type="scientific">Cotesia glomerata</name>
    <name type="common">Lepidopteran parasitic wasp</name>
    <name type="synonym">Apanteles glomeratus</name>
    <dbReference type="NCBI Taxonomy" id="32391"/>
    <lineage>
        <taxon>Eukaryota</taxon>
        <taxon>Metazoa</taxon>
        <taxon>Ecdysozoa</taxon>
        <taxon>Arthropoda</taxon>
        <taxon>Hexapoda</taxon>
        <taxon>Insecta</taxon>
        <taxon>Pterygota</taxon>
        <taxon>Neoptera</taxon>
        <taxon>Endopterygota</taxon>
        <taxon>Hymenoptera</taxon>
        <taxon>Apocrita</taxon>
        <taxon>Ichneumonoidea</taxon>
        <taxon>Braconidae</taxon>
        <taxon>Microgastrinae</taxon>
        <taxon>Cotesia</taxon>
    </lineage>
</organism>
<proteinExistence type="predicted"/>
<dbReference type="AlphaFoldDB" id="A0AAV7I592"/>
<evidence type="ECO:0000313" key="2">
    <source>
        <dbReference type="EMBL" id="KAH0553696.1"/>
    </source>
</evidence>
<dbReference type="EMBL" id="JAHXZJ010001119">
    <property type="protein sequence ID" value="KAH0553696.1"/>
    <property type="molecule type" value="Genomic_DNA"/>
</dbReference>
<keyword evidence="1" id="KW-0812">Transmembrane</keyword>
<reference evidence="2 3" key="1">
    <citation type="journal article" date="2021" name="J. Hered.">
        <title>A chromosome-level genome assembly of the parasitoid wasp, Cotesia glomerata (Hymenoptera: Braconidae).</title>
        <authorList>
            <person name="Pinto B.J."/>
            <person name="Weis J.J."/>
            <person name="Gamble T."/>
            <person name="Ode P.J."/>
            <person name="Paul R."/>
            <person name="Zaspel J.M."/>
        </authorList>
    </citation>
    <scope>NUCLEOTIDE SEQUENCE [LARGE SCALE GENOMIC DNA]</scope>
    <source>
        <strain evidence="2">CgM1</strain>
    </source>
</reference>
<keyword evidence="3" id="KW-1185">Reference proteome</keyword>
<feature type="transmembrane region" description="Helical" evidence="1">
    <location>
        <begin position="172"/>
        <end position="195"/>
    </location>
</feature>
<feature type="transmembrane region" description="Helical" evidence="1">
    <location>
        <begin position="88"/>
        <end position="113"/>
    </location>
</feature>
<keyword evidence="1" id="KW-0472">Membrane</keyword>
<dbReference type="Proteomes" id="UP000826195">
    <property type="component" value="Unassembled WGS sequence"/>
</dbReference>
<keyword evidence="1" id="KW-1133">Transmembrane helix</keyword>
<accession>A0AAV7I592</accession>
<gene>
    <name evidence="2" type="ORF">KQX54_003602</name>
</gene>